<dbReference type="KEGG" id="stsi:A4E84_35780"/>
<dbReference type="GO" id="GO:0031412">
    <property type="term" value="P:gas vesicle organization"/>
    <property type="evidence" value="ECO:0007669"/>
    <property type="project" value="InterPro"/>
</dbReference>
<accession>A0A143CBQ8</accession>
<dbReference type="PANTHER" id="PTHR36852">
    <property type="entry name" value="PROTEIN GVPL 2"/>
    <property type="match status" value="1"/>
</dbReference>
<evidence type="ECO:0000313" key="4">
    <source>
        <dbReference type="EMBL" id="AMW14385.1"/>
    </source>
</evidence>
<evidence type="ECO:0000256" key="1">
    <source>
        <dbReference type="ARBA" id="ARBA00022987"/>
    </source>
</evidence>
<dbReference type="EMBL" id="CP015098">
    <property type="protein sequence ID" value="AMW14385.1"/>
    <property type="molecule type" value="Genomic_DNA"/>
</dbReference>
<dbReference type="STRING" id="1783515.A4E84_35780"/>
<dbReference type="Proteomes" id="UP000076096">
    <property type="component" value="Chromosome"/>
</dbReference>
<comment type="subcellular location">
    <subcellularLocation>
        <location evidence="2">Gas vesicle</location>
    </subcellularLocation>
</comment>
<dbReference type="GO" id="GO:0031411">
    <property type="term" value="C:gas vesicle"/>
    <property type="evidence" value="ECO:0007669"/>
    <property type="project" value="UniProtKB-SubCell"/>
</dbReference>
<evidence type="ECO:0000313" key="5">
    <source>
        <dbReference type="Proteomes" id="UP000076096"/>
    </source>
</evidence>
<comment type="similarity">
    <text evidence="3">Belongs to the gas vesicle GvpF/GvpL family.</text>
</comment>
<protein>
    <submittedName>
        <fullName evidence="4">Gas vesicle protein</fullName>
    </submittedName>
</protein>
<organism evidence="4 5">
    <name type="scientific">Streptomyces qaidamensis</name>
    <dbReference type="NCBI Taxonomy" id="1783515"/>
    <lineage>
        <taxon>Bacteria</taxon>
        <taxon>Bacillati</taxon>
        <taxon>Actinomycetota</taxon>
        <taxon>Actinomycetes</taxon>
        <taxon>Kitasatosporales</taxon>
        <taxon>Streptomycetaceae</taxon>
        <taxon>Streptomyces</taxon>
        <taxon>Streptomyces aurantiacus group</taxon>
    </lineage>
</organism>
<dbReference type="AlphaFoldDB" id="A0A143CBQ8"/>
<keyword evidence="5" id="KW-1185">Reference proteome</keyword>
<dbReference type="InterPro" id="IPR009430">
    <property type="entry name" value="GvpL/GvpF"/>
</dbReference>
<gene>
    <name evidence="4" type="ORF">A4E84_35780</name>
</gene>
<dbReference type="Pfam" id="PF06386">
    <property type="entry name" value="GvpL_GvpF"/>
    <property type="match status" value="1"/>
</dbReference>
<keyword evidence="1" id="KW-0304">Gas vesicle</keyword>
<name>A0A143CBQ8_9ACTN</name>
<dbReference type="RefSeq" id="WP_062930528.1">
    <property type="nucleotide sequence ID" value="NZ_CP015098.1"/>
</dbReference>
<evidence type="ECO:0000256" key="3">
    <source>
        <dbReference type="ARBA" id="ARBA00035643"/>
    </source>
</evidence>
<sequence>MSTLPADRVSATGPDRPHPTVTCVFAVTDTPPPHEAVSMTPGHDGGGPLRVLAAGPLHLIVQDVPAATFGERALAERLNRPYELERCARAHHRGVETAASAGPVVPLPLATLYLDDQNAVRSVTARAASLRSLLDRLRHRTEWSVKVHGPGIARASGAAGDGPADGRSYLRRVSERRRTEREERERALAQAHAVYRELRRYAVAATRHRPQNEQLTGRSVPQLLNAAYLVDDARRAEFARAVGELAREAHRSAVEVTMSGPWIPYSFARSDETGRDAHEEVGA</sequence>
<reference evidence="5" key="1">
    <citation type="submission" date="2016-04" db="EMBL/GenBank/DDBJ databases">
        <authorList>
            <person name="Zhang B."/>
        </authorList>
    </citation>
    <scope>NUCLEOTIDE SEQUENCE [LARGE SCALE GENOMIC DNA]</scope>
    <source>
        <strain evidence="5">S10</strain>
    </source>
</reference>
<proteinExistence type="inferred from homology"/>
<evidence type="ECO:0000256" key="2">
    <source>
        <dbReference type="ARBA" id="ARBA00035108"/>
    </source>
</evidence>
<dbReference type="PANTHER" id="PTHR36852:SF1">
    <property type="entry name" value="PROTEIN GVPL 2"/>
    <property type="match status" value="1"/>
</dbReference>